<dbReference type="PANTHER" id="PTHR16023:SF0">
    <property type="entry name" value="PROTEIN VAC14 HOMOLOG"/>
    <property type="match status" value="1"/>
</dbReference>
<evidence type="ECO:0000256" key="2">
    <source>
        <dbReference type="ARBA" id="ARBA00022737"/>
    </source>
</evidence>
<dbReference type="InterPro" id="IPR021841">
    <property type="entry name" value="VAC14_Fig4p-bd"/>
</dbReference>
<gene>
    <name evidence="5" type="ORF">HPP92_019894</name>
</gene>
<dbReference type="Proteomes" id="UP000639772">
    <property type="component" value="Chromosome 10"/>
</dbReference>
<evidence type="ECO:0000313" key="6">
    <source>
        <dbReference type="Proteomes" id="UP000639772"/>
    </source>
</evidence>
<accession>A0A835UM76</accession>
<comment type="caution">
    <text evidence="5">The sequence shown here is derived from an EMBL/GenBank/DDBJ whole genome shotgun (WGS) entry which is preliminary data.</text>
</comment>
<protein>
    <recommendedName>
        <fullName evidence="4">Vacuolar protein 14 C-terminal Fig4-binding domain-containing protein</fullName>
    </recommendedName>
</protein>
<name>A0A835UM76_VANPL</name>
<dbReference type="InterPro" id="IPR026825">
    <property type="entry name" value="Vac14"/>
</dbReference>
<evidence type="ECO:0000256" key="3">
    <source>
        <dbReference type="ARBA" id="ARBA00023136"/>
    </source>
</evidence>
<feature type="domain" description="Vacuolar protein 14 C-terminal Fig4-binding" evidence="4">
    <location>
        <begin position="124"/>
        <end position="166"/>
    </location>
</feature>
<dbReference type="GO" id="GO:0070772">
    <property type="term" value="C:PAS complex"/>
    <property type="evidence" value="ECO:0007669"/>
    <property type="project" value="InterPro"/>
</dbReference>
<evidence type="ECO:0000256" key="1">
    <source>
        <dbReference type="ARBA" id="ARBA00004308"/>
    </source>
</evidence>
<proteinExistence type="predicted"/>
<dbReference type="OrthoDB" id="5574975at2759"/>
<sequence>EKYFKCCCSKLEGNFEHLEEYNSTMVIFVDIICSSNSVILADKEIAFSFARGTTIDVAPVPIRFGLGSRAASTNLEFWVRRCIKTVMQPGATMPLGVMFKRLLHARRLDANFVPTVALWDVDSQRRGSLIIRRLCVLLEAERVYREFSTMLEDENDLEFASIMVQAHDHASAVILSLVEEDIDVKFLKVRQVGTRLLGASICLLEVAVVIMEERRTCFELLEPGGYPWLLKALYSLLMLLPQRQNKEGNQESDLPLAFLDTITKIPLLTDYKGGRKSLSRFPFAWSKSSLSLSKLEGLNFLKP</sequence>
<keyword evidence="3" id="KW-0472">Membrane</keyword>
<dbReference type="PANTHER" id="PTHR16023">
    <property type="entry name" value="TAX1 BINDING PROTEIN-RELATED"/>
    <property type="match status" value="1"/>
</dbReference>
<reference evidence="5 6" key="1">
    <citation type="journal article" date="2020" name="Nat. Food">
        <title>A phased Vanilla planifolia genome enables genetic improvement of flavour and production.</title>
        <authorList>
            <person name="Hasing T."/>
            <person name="Tang H."/>
            <person name="Brym M."/>
            <person name="Khazi F."/>
            <person name="Huang T."/>
            <person name="Chambers A.H."/>
        </authorList>
    </citation>
    <scope>NUCLEOTIDE SEQUENCE [LARGE SCALE GENOMIC DNA]</scope>
    <source>
        <tissue evidence="5">Leaf</tissue>
    </source>
</reference>
<keyword evidence="2" id="KW-0677">Repeat</keyword>
<dbReference type="AlphaFoldDB" id="A0A835UM76"/>
<evidence type="ECO:0000259" key="4">
    <source>
        <dbReference type="Pfam" id="PF11916"/>
    </source>
</evidence>
<evidence type="ECO:0000313" key="5">
    <source>
        <dbReference type="EMBL" id="KAG0465730.1"/>
    </source>
</evidence>
<dbReference type="EMBL" id="JADCNM010000010">
    <property type="protein sequence ID" value="KAG0465730.1"/>
    <property type="molecule type" value="Genomic_DNA"/>
</dbReference>
<feature type="non-terminal residue" evidence="5">
    <location>
        <position position="1"/>
    </location>
</feature>
<dbReference type="GO" id="GO:0006661">
    <property type="term" value="P:phosphatidylinositol biosynthetic process"/>
    <property type="evidence" value="ECO:0007669"/>
    <property type="project" value="InterPro"/>
</dbReference>
<dbReference type="Pfam" id="PF11916">
    <property type="entry name" value="Vac14_Fig4_bd"/>
    <property type="match status" value="1"/>
</dbReference>
<organism evidence="5 6">
    <name type="scientific">Vanilla planifolia</name>
    <name type="common">Vanilla</name>
    <dbReference type="NCBI Taxonomy" id="51239"/>
    <lineage>
        <taxon>Eukaryota</taxon>
        <taxon>Viridiplantae</taxon>
        <taxon>Streptophyta</taxon>
        <taxon>Embryophyta</taxon>
        <taxon>Tracheophyta</taxon>
        <taxon>Spermatophyta</taxon>
        <taxon>Magnoliopsida</taxon>
        <taxon>Liliopsida</taxon>
        <taxon>Asparagales</taxon>
        <taxon>Orchidaceae</taxon>
        <taxon>Vanilloideae</taxon>
        <taxon>Vanilleae</taxon>
        <taxon>Vanilla</taxon>
    </lineage>
</organism>
<dbReference type="GO" id="GO:0010008">
    <property type="term" value="C:endosome membrane"/>
    <property type="evidence" value="ECO:0007669"/>
    <property type="project" value="TreeGrafter"/>
</dbReference>
<comment type="subcellular location">
    <subcellularLocation>
        <location evidence="1">Endomembrane system</location>
    </subcellularLocation>
</comment>